<reference evidence="1 2" key="1">
    <citation type="submission" date="2018-09" db="EMBL/GenBank/DDBJ databases">
        <authorList>
            <consortium name="Pathogen Informatics"/>
        </authorList>
    </citation>
    <scope>NUCLEOTIDE SEQUENCE [LARGE SCALE GENOMIC DNA]</scope>
    <source>
        <strain evidence="1 2">OH-22767</strain>
    </source>
</reference>
<dbReference type="InterPro" id="IPR032286">
    <property type="entry name" value="DUF4837"/>
</dbReference>
<dbReference type="RefSeq" id="WP_119058809.1">
    <property type="nucleotide sequence ID" value="NZ_UNSC01000001.1"/>
</dbReference>
<dbReference type="PROSITE" id="PS51257">
    <property type="entry name" value="PROKAR_LIPOPROTEIN"/>
    <property type="match status" value="1"/>
</dbReference>
<gene>
    <name evidence="1" type="ORF">SAMEA104719789_00234</name>
</gene>
<sequence>MHLFNKLSFIFFAALLIYGCKKKSNQEQESSYRPDSSGPINLVSVFSDPLLYDKLEPGLNDTLLFGKVFPGLYYPPEVMFATRPFSMGVFDNFKRTRLVLKIEKGAPKIELSKDKYAKPQGFVNVSGESNEQILELLYQNQDSILDLYRWADRTFLLQGFKEKSKSTPQLEKLGINLLIPNDFKLAEENKNFVWFRKDEVNTVHNRTANNNIVNHSSNDILNILVYKVPFKKSDLELLDLIKIRDSVNAKYTKGAREPEYQYIGVDSIKLLVSDFIQTEPEPVLRDFFDFKLIQNQNKQKTYESQGWWSMSLSQMGGPYTTKVILDTENKELYIADAILFAPLNQGKSKKRDYLTQMEGLFTTFKILK</sequence>
<keyword evidence="2" id="KW-1185">Reference proteome</keyword>
<dbReference type="OrthoDB" id="1115230at2"/>
<evidence type="ECO:0008006" key="3">
    <source>
        <dbReference type="Google" id="ProtNLM"/>
    </source>
</evidence>
<name>A0A383TV79_9FLAO</name>
<dbReference type="Pfam" id="PF16125">
    <property type="entry name" value="DUF4837"/>
    <property type="match status" value="1"/>
</dbReference>
<dbReference type="AlphaFoldDB" id="A0A383TV79"/>
<accession>A0A383TV79</accession>
<protein>
    <recommendedName>
        <fullName evidence="3">DUF4837 domain-containing protein</fullName>
    </recommendedName>
</protein>
<proteinExistence type="predicted"/>
<organism evidence="1 2">
    <name type="scientific">Candidatus Ornithobacterium hominis</name>
    <dbReference type="NCBI Taxonomy" id="2497989"/>
    <lineage>
        <taxon>Bacteria</taxon>
        <taxon>Pseudomonadati</taxon>
        <taxon>Bacteroidota</taxon>
        <taxon>Flavobacteriia</taxon>
        <taxon>Flavobacteriales</taxon>
        <taxon>Weeksellaceae</taxon>
        <taxon>Ornithobacterium</taxon>
    </lineage>
</organism>
<evidence type="ECO:0000313" key="2">
    <source>
        <dbReference type="Proteomes" id="UP000262142"/>
    </source>
</evidence>
<evidence type="ECO:0000313" key="1">
    <source>
        <dbReference type="EMBL" id="SZD71140.1"/>
    </source>
</evidence>
<dbReference type="EMBL" id="UNSC01000001">
    <property type="protein sequence ID" value="SZD71140.1"/>
    <property type="molecule type" value="Genomic_DNA"/>
</dbReference>
<dbReference type="Proteomes" id="UP000262142">
    <property type="component" value="Unassembled WGS sequence"/>
</dbReference>